<accession>A0A2N9HJW6</accession>
<reference evidence="12" key="1">
    <citation type="submission" date="2018-02" db="EMBL/GenBank/DDBJ databases">
        <authorList>
            <person name="Cohen D.B."/>
            <person name="Kent A.D."/>
        </authorList>
    </citation>
    <scope>NUCLEOTIDE SEQUENCE</scope>
</reference>
<dbReference type="Pfam" id="PF03446">
    <property type="entry name" value="NAD_binding_2"/>
    <property type="match status" value="1"/>
</dbReference>
<gene>
    <name evidence="12" type="ORF">FSB_LOCUS39873</name>
</gene>
<feature type="domain" description="RRM" evidence="11">
    <location>
        <begin position="73"/>
        <end position="149"/>
    </location>
</feature>
<keyword evidence="4" id="KW-0346">Stress response</keyword>
<feature type="domain" description="RRM" evidence="11">
    <location>
        <begin position="162"/>
        <end position="240"/>
    </location>
</feature>
<dbReference type="InterPro" id="IPR006115">
    <property type="entry name" value="6PGDH_NADP-bd"/>
</dbReference>
<dbReference type="GO" id="GO:0051287">
    <property type="term" value="F:NAD binding"/>
    <property type="evidence" value="ECO:0007669"/>
    <property type="project" value="InterPro"/>
</dbReference>
<dbReference type="AlphaFoldDB" id="A0A2N9HJW6"/>
<comment type="catalytic activity">
    <reaction evidence="6">
        <text>4-hydroxybutanoate + NADP(+) = succinate semialdehyde + NADPH + H(+)</text>
        <dbReference type="Rhea" id="RHEA:26381"/>
        <dbReference type="ChEBI" id="CHEBI:15378"/>
        <dbReference type="ChEBI" id="CHEBI:16724"/>
        <dbReference type="ChEBI" id="CHEBI:57706"/>
        <dbReference type="ChEBI" id="CHEBI:57783"/>
        <dbReference type="ChEBI" id="CHEBI:58349"/>
        <dbReference type="EC" id="1.1.1.n11"/>
    </reaction>
</comment>
<dbReference type="InterPro" id="IPR008927">
    <property type="entry name" value="6-PGluconate_DH-like_C_sf"/>
</dbReference>
<dbReference type="FunFam" id="1.10.1040.10:FF:000016">
    <property type="entry name" value="Glyoxylate/succinic semialdehyde reductase 2"/>
    <property type="match status" value="1"/>
</dbReference>
<evidence type="ECO:0000256" key="7">
    <source>
        <dbReference type="ARBA" id="ARBA00052769"/>
    </source>
</evidence>
<evidence type="ECO:0000256" key="6">
    <source>
        <dbReference type="ARBA" id="ARBA00052582"/>
    </source>
</evidence>
<feature type="compositionally biased region" description="Basic and acidic residues" evidence="10">
    <location>
        <begin position="25"/>
        <end position="47"/>
    </location>
</feature>
<evidence type="ECO:0000259" key="11">
    <source>
        <dbReference type="PROSITE" id="PS50102"/>
    </source>
</evidence>
<evidence type="ECO:0000256" key="1">
    <source>
        <dbReference type="ARBA" id="ARBA00007598"/>
    </source>
</evidence>
<dbReference type="GO" id="GO:0003723">
    <property type="term" value="F:RNA binding"/>
    <property type="evidence" value="ECO:0007669"/>
    <property type="project" value="UniProtKB-UniRule"/>
</dbReference>
<evidence type="ECO:0000256" key="8">
    <source>
        <dbReference type="ARBA" id="ARBA00056683"/>
    </source>
</evidence>
<dbReference type="InterPro" id="IPR029154">
    <property type="entry name" value="HIBADH-like_NADP-bd"/>
</dbReference>
<comment type="function">
    <text evidence="8">Catalyzes the NADPH-dependent reduction of glyoxylate to glycolate as well as succinic semialdehyde (SSA) to gamma-hydroxybutyrate in vitro. May function in redox homeostasis and play a role in oxidative stress tolerance by detoxifying glyoxylate and SSA generated in glycolate metabolism and GABA metabolism, respectively.</text>
</comment>
<evidence type="ECO:0000313" key="12">
    <source>
        <dbReference type="EMBL" id="SPD11991.1"/>
    </source>
</evidence>
<name>A0A2N9HJW6_FAGSY</name>
<dbReference type="SMART" id="SM00360">
    <property type="entry name" value="RRM"/>
    <property type="match status" value="2"/>
</dbReference>
<protein>
    <recommendedName>
        <fullName evidence="11">RRM domain-containing protein</fullName>
    </recommendedName>
</protein>
<dbReference type="Pfam" id="PF00076">
    <property type="entry name" value="RRM_1"/>
    <property type="match status" value="2"/>
</dbReference>
<proteinExistence type="inferred from homology"/>
<keyword evidence="5" id="KW-0520">NAD</keyword>
<dbReference type="PROSITE" id="PS50102">
    <property type="entry name" value="RRM"/>
    <property type="match status" value="2"/>
</dbReference>
<dbReference type="InterPro" id="IPR035979">
    <property type="entry name" value="RBD_domain_sf"/>
</dbReference>
<keyword evidence="3" id="KW-0560">Oxidoreductase</keyword>
<dbReference type="Gene3D" id="3.40.50.720">
    <property type="entry name" value="NAD(P)-binding Rossmann-like Domain"/>
    <property type="match status" value="1"/>
</dbReference>
<keyword evidence="2" id="KW-0521">NADP</keyword>
<dbReference type="SUPFAM" id="SSF54928">
    <property type="entry name" value="RNA-binding domain, RBD"/>
    <property type="match status" value="2"/>
</dbReference>
<keyword evidence="9" id="KW-0694">RNA-binding</keyword>
<dbReference type="GO" id="GO:0050661">
    <property type="term" value="F:NADP binding"/>
    <property type="evidence" value="ECO:0007669"/>
    <property type="project" value="InterPro"/>
</dbReference>
<evidence type="ECO:0000256" key="3">
    <source>
        <dbReference type="ARBA" id="ARBA00023002"/>
    </source>
</evidence>
<evidence type="ECO:0000256" key="2">
    <source>
        <dbReference type="ARBA" id="ARBA00022857"/>
    </source>
</evidence>
<evidence type="ECO:0000256" key="10">
    <source>
        <dbReference type="SAM" id="MobiDB-lite"/>
    </source>
</evidence>
<dbReference type="PANTHER" id="PTHR43580">
    <property type="entry name" value="OXIDOREDUCTASE GLYR1-RELATED"/>
    <property type="match status" value="1"/>
</dbReference>
<dbReference type="FunFam" id="3.30.70.330:FF:000051">
    <property type="entry name" value="Heterogeneous nuclear ribonucleoprotein 1"/>
    <property type="match status" value="1"/>
</dbReference>
<dbReference type="GO" id="GO:0009507">
    <property type="term" value="C:chloroplast"/>
    <property type="evidence" value="ECO:0007669"/>
    <property type="project" value="TreeGrafter"/>
</dbReference>
<dbReference type="PANTHER" id="PTHR43580:SF2">
    <property type="entry name" value="CYTOKINE-LIKE NUCLEAR FACTOR N-PAC"/>
    <property type="match status" value="1"/>
</dbReference>
<dbReference type="CDD" id="cd12325">
    <property type="entry name" value="RRM1_hnRNPA_hnRNPD_like"/>
    <property type="match status" value="1"/>
</dbReference>
<dbReference type="Gene3D" id="1.10.1040.10">
    <property type="entry name" value="N-(1-d-carboxylethyl)-l-norvaline Dehydrogenase, domain 2"/>
    <property type="match status" value="1"/>
</dbReference>
<dbReference type="InterPro" id="IPR000504">
    <property type="entry name" value="RRM_dom"/>
</dbReference>
<evidence type="ECO:0000256" key="5">
    <source>
        <dbReference type="ARBA" id="ARBA00023027"/>
    </source>
</evidence>
<feature type="region of interest" description="Disordered" evidence="10">
    <location>
        <begin position="24"/>
        <end position="66"/>
    </location>
</feature>
<evidence type="ECO:0000256" key="9">
    <source>
        <dbReference type="PROSITE-ProRule" id="PRU00176"/>
    </source>
</evidence>
<evidence type="ECO:0000256" key="4">
    <source>
        <dbReference type="ARBA" id="ARBA00023016"/>
    </source>
</evidence>
<sequence length="737" mass="79129">MDDYAEQVHFEDDQFAYNGEEFHEDFETLDHHHQQQREQFDSRRGFEQEDNVDSSGNEIKHSSIGHRDSASQGKLFVGGISWETSEENFASYFNQYGEITDSVIMLDKHSGRPRGFGFVTFADPTVADRVLEKDHVIDGRMVEVKRTVPREDMEFKGATKTKKIFVGGIPPSLTSDEMKEYFSSYGGIVEHQIMLDHKTGRSRGFGFVTFESEDTVEEIFLEGKLHELGGKQVEIKKAEPKRAGGDYRGNAPKSYSGFGGGAAGYGGYNTRGRGSGKMDRGYGGYDVYGAYGGYGGGYGGSSASFYGGYSGYGYGFGYGGPMYGNAGYGAGSYGIPGGYAGTVGYSGSKGYGGVDGSDGYDNGKGYERTGGSMTGRYHPYRNCRHGDKRVEVGNRKRDCAEVWHNIMMALVVVAAIRRTILWPLDLVLSHSPNYDCQFAVDGLSARIGFLGIGIMGSPMAQNLIKAGCDVTVWNRTKSKCDPLISLGAKYKSSPQEVAASCDVTFAMLANPENAVEVACGEHGAASGMTSGKGYVDVSTVDGATSKLISGHINATGASFLEAPVSGSKKPAEDGQLIFLTAGDKSLYETVAPLLDIMGKSRFYLGDVGNGAAMKLVVNMIMGSMMASFSEGLLLSEKVGLDPGVLVEVVSQGAISAPMYKMKGPSMIQSTYPTAFPLKHQQKDLRLALGLAESVSQPTPIAAAANELYKVAKSHGLSDQDFSAVIEALKAKLQNPAK</sequence>
<organism evidence="12">
    <name type="scientific">Fagus sylvatica</name>
    <name type="common">Beechnut</name>
    <dbReference type="NCBI Taxonomy" id="28930"/>
    <lineage>
        <taxon>Eukaryota</taxon>
        <taxon>Viridiplantae</taxon>
        <taxon>Streptophyta</taxon>
        <taxon>Embryophyta</taxon>
        <taxon>Tracheophyta</taxon>
        <taxon>Spermatophyta</taxon>
        <taxon>Magnoliopsida</taxon>
        <taxon>eudicotyledons</taxon>
        <taxon>Gunneridae</taxon>
        <taxon>Pentapetalae</taxon>
        <taxon>rosids</taxon>
        <taxon>fabids</taxon>
        <taxon>Fagales</taxon>
        <taxon>Fagaceae</taxon>
        <taxon>Fagus</taxon>
    </lineage>
</organism>
<dbReference type="InterPro" id="IPR036291">
    <property type="entry name" value="NAD(P)-bd_dom_sf"/>
</dbReference>
<dbReference type="SUPFAM" id="SSF48179">
    <property type="entry name" value="6-phosphogluconate dehydrogenase C-terminal domain-like"/>
    <property type="match status" value="1"/>
</dbReference>
<dbReference type="InterPro" id="IPR012677">
    <property type="entry name" value="Nucleotide-bd_a/b_plait_sf"/>
</dbReference>
<dbReference type="GO" id="GO:0030267">
    <property type="term" value="F:glyoxylate reductase (NADPH) activity"/>
    <property type="evidence" value="ECO:0007669"/>
    <property type="project" value="UniProtKB-EC"/>
</dbReference>
<dbReference type="EMBL" id="OIVN01003546">
    <property type="protein sequence ID" value="SPD11991.1"/>
    <property type="molecule type" value="Genomic_DNA"/>
</dbReference>
<dbReference type="InterPro" id="IPR051265">
    <property type="entry name" value="HIBADH-related_NP60_sf"/>
</dbReference>
<dbReference type="SUPFAM" id="SSF51735">
    <property type="entry name" value="NAD(P)-binding Rossmann-fold domains"/>
    <property type="match status" value="1"/>
</dbReference>
<comment type="catalytic activity">
    <reaction evidence="7">
        <text>glycolate + NADP(+) = glyoxylate + NADPH + H(+)</text>
        <dbReference type="Rhea" id="RHEA:10992"/>
        <dbReference type="ChEBI" id="CHEBI:15378"/>
        <dbReference type="ChEBI" id="CHEBI:29805"/>
        <dbReference type="ChEBI" id="CHEBI:36655"/>
        <dbReference type="ChEBI" id="CHEBI:57783"/>
        <dbReference type="ChEBI" id="CHEBI:58349"/>
        <dbReference type="EC" id="1.1.1.79"/>
    </reaction>
</comment>
<dbReference type="Pfam" id="PF14833">
    <property type="entry name" value="NAD_binding_11"/>
    <property type="match status" value="1"/>
</dbReference>
<dbReference type="FunFam" id="3.40.50.720:FF:000058">
    <property type="entry name" value="Putative oxidoreductase GLYR1 homolog"/>
    <property type="match status" value="1"/>
</dbReference>
<dbReference type="Gene3D" id="3.30.70.330">
    <property type="match status" value="2"/>
</dbReference>
<comment type="similarity">
    <text evidence="1">Belongs to the HIBADH-related family. NP60 subfamily.</text>
</comment>
<dbReference type="InterPro" id="IPR013328">
    <property type="entry name" value="6PGD_dom2"/>
</dbReference>